<proteinExistence type="predicted"/>
<feature type="region of interest" description="Disordered" evidence="1">
    <location>
        <begin position="506"/>
        <end position="529"/>
    </location>
</feature>
<evidence type="ECO:0000256" key="1">
    <source>
        <dbReference type="SAM" id="MobiDB-lite"/>
    </source>
</evidence>
<feature type="region of interest" description="Disordered" evidence="1">
    <location>
        <begin position="1"/>
        <end position="116"/>
    </location>
</feature>
<keyword evidence="4" id="KW-1185">Reference proteome</keyword>
<accession>A0AA38NYW6</accession>
<feature type="compositionally biased region" description="Basic and acidic residues" evidence="1">
    <location>
        <begin position="25"/>
        <end position="38"/>
    </location>
</feature>
<reference evidence="3" key="1">
    <citation type="submission" date="2022-08" db="EMBL/GenBank/DDBJ databases">
        <authorList>
            <consortium name="DOE Joint Genome Institute"/>
            <person name="Min B."/>
            <person name="Riley R."/>
            <person name="Sierra-Patev S."/>
            <person name="Naranjo-Ortiz M."/>
            <person name="Looney B."/>
            <person name="Konkel Z."/>
            <person name="Slot J.C."/>
            <person name="Sakamoto Y."/>
            <person name="Steenwyk J.L."/>
            <person name="Rokas A."/>
            <person name="Carro J."/>
            <person name="Camarero S."/>
            <person name="Ferreira P."/>
            <person name="Molpeceres G."/>
            <person name="Ruiz-Duenas F.J."/>
            <person name="Serrano A."/>
            <person name="Henrissat B."/>
            <person name="Drula E."/>
            <person name="Hughes K.W."/>
            <person name="Mata J.L."/>
            <person name="Ishikawa N.K."/>
            <person name="Vargas-Isla R."/>
            <person name="Ushijima S."/>
            <person name="Smith C.A."/>
            <person name="Ahrendt S."/>
            <person name="Andreopoulos W."/>
            <person name="He G."/>
            <person name="Labutti K."/>
            <person name="Lipzen A."/>
            <person name="Ng V."/>
            <person name="Sandor L."/>
            <person name="Barry K."/>
            <person name="Martinez A.T."/>
            <person name="Xiao Y."/>
            <person name="Gibbons J.G."/>
            <person name="Terashima K."/>
            <person name="Hibbett D.S."/>
            <person name="Grigoriev I.V."/>
        </authorList>
    </citation>
    <scope>NUCLEOTIDE SEQUENCE</scope>
    <source>
        <strain evidence="3">TFB9207</strain>
    </source>
</reference>
<feature type="compositionally biased region" description="Polar residues" evidence="1">
    <location>
        <begin position="39"/>
        <end position="56"/>
    </location>
</feature>
<dbReference type="EMBL" id="MU806750">
    <property type="protein sequence ID" value="KAJ3833195.1"/>
    <property type="molecule type" value="Genomic_DNA"/>
</dbReference>
<dbReference type="Pfam" id="PF20149">
    <property type="entry name" value="DUF6532"/>
    <property type="match status" value="1"/>
</dbReference>
<dbReference type="InterPro" id="IPR045341">
    <property type="entry name" value="DUF6532"/>
</dbReference>
<evidence type="ECO:0000313" key="4">
    <source>
        <dbReference type="Proteomes" id="UP001163846"/>
    </source>
</evidence>
<feature type="domain" description="DUF6532" evidence="2">
    <location>
        <begin position="228"/>
        <end position="431"/>
    </location>
</feature>
<name>A0AA38NYW6_9AGAR</name>
<organism evidence="3 4">
    <name type="scientific">Lentinula raphanica</name>
    <dbReference type="NCBI Taxonomy" id="153919"/>
    <lineage>
        <taxon>Eukaryota</taxon>
        <taxon>Fungi</taxon>
        <taxon>Dikarya</taxon>
        <taxon>Basidiomycota</taxon>
        <taxon>Agaricomycotina</taxon>
        <taxon>Agaricomycetes</taxon>
        <taxon>Agaricomycetidae</taxon>
        <taxon>Agaricales</taxon>
        <taxon>Marasmiineae</taxon>
        <taxon>Omphalotaceae</taxon>
        <taxon>Lentinula</taxon>
    </lineage>
</organism>
<gene>
    <name evidence="3" type="ORF">F5878DRAFT_665859</name>
</gene>
<dbReference type="AlphaFoldDB" id="A0AA38NYW6"/>
<protein>
    <recommendedName>
        <fullName evidence="2">DUF6532 domain-containing protein</fullName>
    </recommendedName>
</protein>
<dbReference type="Proteomes" id="UP001163846">
    <property type="component" value="Unassembled WGS sequence"/>
</dbReference>
<feature type="region of interest" description="Disordered" evidence="1">
    <location>
        <begin position="144"/>
        <end position="168"/>
    </location>
</feature>
<comment type="caution">
    <text evidence="3">The sequence shown here is derived from an EMBL/GenBank/DDBJ whole genome shotgun (WGS) entry which is preliminary data.</text>
</comment>
<sequence length="655" mass="73496">MSKRRSARLDPSVADVEGNSAKRKKENDAGDSDPKRTSDASAKTKQATKGKNSSPRTKAKSTARPASKAAPQRGASRAPVKTSKPPITSQANYMGTLDGVAPPVDSPASESKKGIVLNEEEINADLGDNMGEEGEDVLEIMDSDEEKNKGGLNSDEEADENSFSEIDHDNDHDMAEFYDNMDIEDITKPTRKKRTSLSASANGFSTSSKAKGKILETDFEDVQLARLAKSSVRLAICVDDMWPQEDKPSLKLLRDELGKMRNKDRLASLRKVTQSAEEKDKLIRFMNYASSQVRFDMSLPTRLLVTEYFQLSGGKGQPGAEEVAARVTWLREGRKYHENVDVEKRTSDKKPFASPLIGKILRAHFVDSSSYQDKFLLKRMKATKKIPPRLIVMVATLIDHAISEWVGGTRTTIFLTRKNVEKRYCRLMRTMVKTEKRSPVYVELLSRALYKEMKSRDFDEEGDIPEYDYDQLESYAQEELKRLESMEAEEDVSDTDDDDDDVVAAKEEEAQEEAEEAEEEAEEEEEEEEVPVELLFFSLQGHSTIPLAHHLPDLSFFFLQHLLHHLQVIYTCIDSPISRFASRIAHLSRFASRIEHHTSHALPLASSTTPNALPRLSLTSHALPLRIEHTSRFASPISPIAHLMLCLGHLPTCLG</sequence>
<evidence type="ECO:0000313" key="3">
    <source>
        <dbReference type="EMBL" id="KAJ3833195.1"/>
    </source>
</evidence>
<evidence type="ECO:0000259" key="2">
    <source>
        <dbReference type="Pfam" id="PF20149"/>
    </source>
</evidence>
<feature type="compositionally biased region" description="Acidic residues" evidence="1">
    <location>
        <begin position="509"/>
        <end position="529"/>
    </location>
</feature>